<feature type="region of interest" description="Disordered" evidence="2">
    <location>
        <begin position="158"/>
        <end position="227"/>
    </location>
</feature>
<dbReference type="PROSITE" id="PS51421">
    <property type="entry name" value="RAS"/>
    <property type="match status" value="1"/>
</dbReference>
<dbReference type="Proteomes" id="UP001175261">
    <property type="component" value="Unassembled WGS sequence"/>
</dbReference>
<feature type="compositionally biased region" description="Polar residues" evidence="2">
    <location>
        <begin position="172"/>
        <end position="184"/>
    </location>
</feature>
<dbReference type="SMART" id="SM00173">
    <property type="entry name" value="RAS"/>
    <property type="match status" value="1"/>
</dbReference>
<dbReference type="GO" id="GO:0003924">
    <property type="term" value="F:GTPase activity"/>
    <property type="evidence" value="ECO:0007669"/>
    <property type="project" value="InterPro"/>
</dbReference>
<dbReference type="SMART" id="SM00176">
    <property type="entry name" value="RAN"/>
    <property type="match status" value="1"/>
</dbReference>
<comment type="caution">
    <text evidence="3">The sequence shown here is derived from an EMBL/GenBank/DDBJ whole genome shotgun (WGS) entry which is preliminary data.</text>
</comment>
<dbReference type="PROSITE" id="PS51419">
    <property type="entry name" value="RAB"/>
    <property type="match status" value="1"/>
</dbReference>
<comment type="similarity">
    <text evidence="1">Belongs to the small GTPase superfamily. Rab family.</text>
</comment>
<dbReference type="EMBL" id="JAPDFR010000006">
    <property type="protein sequence ID" value="KAK0385867.1"/>
    <property type="molecule type" value="Genomic_DNA"/>
</dbReference>
<dbReference type="SMART" id="SM00175">
    <property type="entry name" value="RAB"/>
    <property type="match status" value="1"/>
</dbReference>
<dbReference type="Pfam" id="PF00071">
    <property type="entry name" value="Ras"/>
    <property type="match status" value="2"/>
</dbReference>
<feature type="region of interest" description="Disordered" evidence="2">
    <location>
        <begin position="356"/>
        <end position="388"/>
    </location>
</feature>
<evidence type="ECO:0000256" key="2">
    <source>
        <dbReference type="SAM" id="MobiDB-lite"/>
    </source>
</evidence>
<dbReference type="PROSITE" id="PS51420">
    <property type="entry name" value="RHO"/>
    <property type="match status" value="1"/>
</dbReference>
<feature type="compositionally biased region" description="Polar residues" evidence="2">
    <location>
        <begin position="378"/>
        <end position="388"/>
    </location>
</feature>
<gene>
    <name evidence="3" type="ORF">NLU13_7044</name>
</gene>
<name>A0AA39GEJ3_SARSR</name>
<dbReference type="InterPro" id="IPR050209">
    <property type="entry name" value="Rab_GTPases_membrane_traffic"/>
</dbReference>
<dbReference type="CDD" id="cd00154">
    <property type="entry name" value="Rab"/>
    <property type="match status" value="1"/>
</dbReference>
<evidence type="ECO:0000313" key="3">
    <source>
        <dbReference type="EMBL" id="KAK0385867.1"/>
    </source>
</evidence>
<dbReference type="PRINTS" id="PR00449">
    <property type="entry name" value="RASTRNSFRMNG"/>
</dbReference>
<proteinExistence type="inferred from homology"/>
<dbReference type="PANTHER" id="PTHR47979">
    <property type="entry name" value="DRAB11-RELATED"/>
    <property type="match status" value="1"/>
</dbReference>
<sequence>MRCPSRHSFSTFPSTTDLYHDGQATHVVYLPAHFFIHHSLFSRQHIPNLRKSLQSRPPLAVPFPRSQWLASHHVPNFLSTLRPRRPPSSSTAPDVSHSSIAFQLHLSPPSMSNPWDYIAKLVCIGDSGCGKSSLTIRLCEGRFSAHHDVTIGVEFGSRIVPVGPPHTKAELPSSTSAEDSTSNKTTDENSEGGTSEEPVTTTPGLPAPRLREPSPKPTAPQKHMKLSLWDTAGQETYKSVTRSYFRGASGALLVFDLSRRATFSHVTDWLNDLRQIAEPDIVVILVGNKADLTTSAKDGQNKREVTTEEAKEWAKRNGVMEYVETSAKSGENVERAFMRVAEKIYQNIQAGKYDLNDRRSGVKGPSAGGSRQVKLGQDANNSAAGGCC</sequence>
<dbReference type="SMART" id="SM00174">
    <property type="entry name" value="RHO"/>
    <property type="match status" value="1"/>
</dbReference>
<evidence type="ECO:0000313" key="4">
    <source>
        <dbReference type="Proteomes" id="UP001175261"/>
    </source>
</evidence>
<feature type="compositionally biased region" description="Polar residues" evidence="2">
    <location>
        <begin position="191"/>
        <end position="203"/>
    </location>
</feature>
<dbReference type="NCBIfam" id="TIGR00231">
    <property type="entry name" value="small_GTP"/>
    <property type="match status" value="1"/>
</dbReference>
<accession>A0AA39GEJ3</accession>
<keyword evidence="4" id="KW-1185">Reference proteome</keyword>
<reference evidence="3" key="1">
    <citation type="submission" date="2022-10" db="EMBL/GenBank/DDBJ databases">
        <title>Determination and structural analysis of whole genome sequence of Sarocladium strictum F4-1.</title>
        <authorList>
            <person name="Hu L."/>
            <person name="Jiang Y."/>
        </authorList>
    </citation>
    <scope>NUCLEOTIDE SEQUENCE</scope>
    <source>
        <strain evidence="3">F4-1</strain>
    </source>
</reference>
<dbReference type="SUPFAM" id="SSF52540">
    <property type="entry name" value="P-loop containing nucleoside triphosphate hydrolases"/>
    <property type="match status" value="1"/>
</dbReference>
<protein>
    <submittedName>
        <fullName evidence="3">Uncharacterized protein</fullName>
    </submittedName>
</protein>
<dbReference type="InterPro" id="IPR005225">
    <property type="entry name" value="Small_GTP-bd"/>
</dbReference>
<dbReference type="Gene3D" id="3.40.50.300">
    <property type="entry name" value="P-loop containing nucleotide triphosphate hydrolases"/>
    <property type="match status" value="1"/>
</dbReference>
<organism evidence="3 4">
    <name type="scientific">Sarocladium strictum</name>
    <name type="common">Black bundle disease fungus</name>
    <name type="synonym">Acremonium strictum</name>
    <dbReference type="NCBI Taxonomy" id="5046"/>
    <lineage>
        <taxon>Eukaryota</taxon>
        <taxon>Fungi</taxon>
        <taxon>Dikarya</taxon>
        <taxon>Ascomycota</taxon>
        <taxon>Pezizomycotina</taxon>
        <taxon>Sordariomycetes</taxon>
        <taxon>Hypocreomycetidae</taxon>
        <taxon>Hypocreales</taxon>
        <taxon>Sarocladiaceae</taxon>
        <taxon>Sarocladium</taxon>
    </lineage>
</organism>
<dbReference type="InterPro" id="IPR001806">
    <property type="entry name" value="Small_GTPase"/>
</dbReference>
<dbReference type="InterPro" id="IPR027417">
    <property type="entry name" value="P-loop_NTPase"/>
</dbReference>
<dbReference type="AlphaFoldDB" id="A0AA39GEJ3"/>
<evidence type="ECO:0000256" key="1">
    <source>
        <dbReference type="ARBA" id="ARBA00006270"/>
    </source>
</evidence>
<dbReference type="GO" id="GO:0005525">
    <property type="term" value="F:GTP binding"/>
    <property type="evidence" value="ECO:0007669"/>
    <property type="project" value="InterPro"/>
</dbReference>